<dbReference type="RefSeq" id="WP_345338170.1">
    <property type="nucleotide sequence ID" value="NZ_BAABLI010000004.1"/>
</dbReference>
<evidence type="ECO:0000256" key="1">
    <source>
        <dbReference type="ARBA" id="ARBA00002954"/>
    </source>
</evidence>
<evidence type="ECO:0000256" key="4">
    <source>
        <dbReference type="ARBA" id="ARBA00007974"/>
    </source>
</evidence>
<organism evidence="13 14">
    <name type="scientific">Corallincola platygyrae</name>
    <dbReference type="NCBI Taxonomy" id="1193278"/>
    <lineage>
        <taxon>Bacteria</taxon>
        <taxon>Pseudomonadati</taxon>
        <taxon>Pseudomonadota</taxon>
        <taxon>Gammaproteobacteria</taxon>
        <taxon>Alteromonadales</taxon>
        <taxon>Psychromonadaceae</taxon>
        <taxon>Corallincola</taxon>
    </lineage>
</organism>
<evidence type="ECO:0000259" key="12">
    <source>
        <dbReference type="SMART" id="SM00047"/>
    </source>
</evidence>
<feature type="domain" description="Mannosyl-glycoprotein endo-beta-N-acetylglucosamidase-like" evidence="12">
    <location>
        <begin position="196"/>
        <end position="352"/>
    </location>
</feature>
<gene>
    <name evidence="13" type="primary">flgJ</name>
    <name evidence="13" type="ORF">ACFSJ3_02465</name>
</gene>
<proteinExistence type="inferred from homology"/>
<evidence type="ECO:0000256" key="11">
    <source>
        <dbReference type="ARBA" id="ARBA00030835"/>
    </source>
</evidence>
<evidence type="ECO:0000256" key="9">
    <source>
        <dbReference type="ARBA" id="ARBA00023295"/>
    </source>
</evidence>
<dbReference type="SMART" id="SM00047">
    <property type="entry name" value="LYZ2"/>
    <property type="match status" value="1"/>
</dbReference>
<dbReference type="NCBIfam" id="TIGR02541">
    <property type="entry name" value="flagell_FlgJ"/>
    <property type="match status" value="1"/>
</dbReference>
<dbReference type="InterPro" id="IPR013377">
    <property type="entry name" value="FlgJ"/>
</dbReference>
<keyword evidence="9" id="KW-0326">Glycosidase</keyword>
<dbReference type="InterPro" id="IPR002901">
    <property type="entry name" value="MGlyc_endo_b_GlcNAc-like_dom"/>
</dbReference>
<comment type="similarity">
    <text evidence="3">In the N-terminal section; belongs to the FlgJ family.</text>
</comment>
<dbReference type="Pfam" id="PF10135">
    <property type="entry name" value="Rod-binding"/>
    <property type="match status" value="1"/>
</dbReference>
<keyword evidence="8 13" id="KW-0378">Hydrolase</keyword>
<evidence type="ECO:0000256" key="3">
    <source>
        <dbReference type="ARBA" id="ARBA00006880"/>
    </source>
</evidence>
<keyword evidence="10" id="KW-0961">Cell wall biogenesis/degradation</keyword>
<evidence type="ECO:0000256" key="5">
    <source>
        <dbReference type="ARBA" id="ARBA00013433"/>
    </source>
</evidence>
<keyword evidence="13" id="KW-0966">Cell projection</keyword>
<comment type="caution">
    <text evidence="13">The sequence shown here is derived from an EMBL/GenBank/DDBJ whole genome shotgun (WGS) entry which is preliminary data.</text>
</comment>
<sequence length="354" mass="38445">MIDSDRFATSRQVHDIQGLDRLRQSAQKNEDAALHEVAKQFEGMFVQMLISSMRQANEAFESDSPFNSRYAKFYENMADQQMSQDLSQSGAFGLAEIMVQQLRPDGKSFMPSSAVRSTADSNLGNDQMVTSLAGGNLSGILSGSKEGKGLPLDQYMRAGVPQVNRGEAAVDVVKLSTPATEQKAAAKESSTVTGFLESVDFSSPQAFVQSVMPYAEKAAKALGTSPTVLIAQAALETGWGQKAIKRLDGSSSNNLFNIKADQRWSGDSVSVNTLEYEQGVAVKERAAFRAYDSVAASFNDFVEFLQNSPRYQDAINQSSNSASFLQELQKAGYATDPRYADKVMGVLKQVNSLL</sequence>
<keyword evidence="13" id="KW-0969">Cilium</keyword>
<dbReference type="EMBL" id="JBHUHT010000007">
    <property type="protein sequence ID" value="MFD2094832.1"/>
    <property type="molecule type" value="Genomic_DNA"/>
</dbReference>
<keyword evidence="13" id="KW-0282">Flagellum</keyword>
<comment type="similarity">
    <text evidence="4">In the C-terminal section; belongs to the glycosyl hydrolase 73 family.</text>
</comment>
<dbReference type="Pfam" id="PF01832">
    <property type="entry name" value="Glucosaminidase"/>
    <property type="match status" value="1"/>
</dbReference>
<evidence type="ECO:0000313" key="13">
    <source>
        <dbReference type="EMBL" id="MFD2094832.1"/>
    </source>
</evidence>
<protein>
    <recommendedName>
        <fullName evidence="5">Peptidoglycan hydrolase FlgJ</fullName>
    </recommendedName>
    <alternativeName>
        <fullName evidence="11">Muramidase FlgJ</fullName>
    </alternativeName>
</protein>
<dbReference type="Gene3D" id="2.10.70.40">
    <property type="entry name" value="peptidoglycan hydrolase"/>
    <property type="match status" value="1"/>
</dbReference>
<dbReference type="PANTHER" id="PTHR33308:SF9">
    <property type="entry name" value="PEPTIDOGLYCAN HYDROLASE FLGJ"/>
    <property type="match status" value="1"/>
</dbReference>
<dbReference type="GO" id="GO:0016787">
    <property type="term" value="F:hydrolase activity"/>
    <property type="evidence" value="ECO:0007669"/>
    <property type="project" value="UniProtKB-KW"/>
</dbReference>
<dbReference type="InterPro" id="IPR051056">
    <property type="entry name" value="Glycosyl_Hydrolase_73"/>
</dbReference>
<keyword evidence="14" id="KW-1185">Reference proteome</keyword>
<dbReference type="InterPro" id="IPR019301">
    <property type="entry name" value="Flagellar_prot_FlgJ_N"/>
</dbReference>
<evidence type="ECO:0000256" key="6">
    <source>
        <dbReference type="ARBA" id="ARBA00022764"/>
    </source>
</evidence>
<keyword evidence="7" id="KW-1005">Bacterial flagellum biogenesis</keyword>
<evidence type="ECO:0000313" key="14">
    <source>
        <dbReference type="Proteomes" id="UP001597380"/>
    </source>
</evidence>
<evidence type="ECO:0000256" key="8">
    <source>
        <dbReference type="ARBA" id="ARBA00022801"/>
    </source>
</evidence>
<accession>A0ABW4XIH2</accession>
<name>A0ABW4XIH2_9GAMM</name>
<dbReference type="Proteomes" id="UP001597380">
    <property type="component" value="Unassembled WGS sequence"/>
</dbReference>
<dbReference type="PANTHER" id="PTHR33308">
    <property type="entry name" value="PEPTIDOGLYCAN HYDROLASE FLGJ"/>
    <property type="match status" value="1"/>
</dbReference>
<reference evidence="14" key="1">
    <citation type="journal article" date="2019" name="Int. J. Syst. Evol. Microbiol.">
        <title>The Global Catalogue of Microorganisms (GCM) 10K type strain sequencing project: providing services to taxonomists for standard genome sequencing and annotation.</title>
        <authorList>
            <consortium name="The Broad Institute Genomics Platform"/>
            <consortium name="The Broad Institute Genome Sequencing Center for Infectious Disease"/>
            <person name="Wu L."/>
            <person name="Ma J."/>
        </authorList>
    </citation>
    <scope>NUCLEOTIDE SEQUENCE [LARGE SCALE GENOMIC DNA]</scope>
    <source>
        <strain evidence="14">CGMCC 1.10992</strain>
    </source>
</reference>
<evidence type="ECO:0000256" key="2">
    <source>
        <dbReference type="ARBA" id="ARBA00004418"/>
    </source>
</evidence>
<evidence type="ECO:0000256" key="7">
    <source>
        <dbReference type="ARBA" id="ARBA00022795"/>
    </source>
</evidence>
<keyword evidence="6" id="KW-0574">Periplasm</keyword>
<comment type="function">
    <text evidence="1">Flagellum-specific muramidase which hydrolyzes the peptidoglycan layer to assemble the rod structure in the periplasmic space.</text>
</comment>
<evidence type="ECO:0000256" key="10">
    <source>
        <dbReference type="ARBA" id="ARBA00023316"/>
    </source>
</evidence>
<dbReference type="Gene3D" id="1.10.530.10">
    <property type="match status" value="1"/>
</dbReference>
<comment type="subcellular location">
    <subcellularLocation>
        <location evidence="2">Periplasm</location>
    </subcellularLocation>
</comment>